<dbReference type="Proteomes" id="UP000534294">
    <property type="component" value="Unassembled WGS sequence"/>
</dbReference>
<keyword evidence="1" id="KW-1133">Transmembrane helix</keyword>
<evidence type="ECO:0000313" key="2">
    <source>
        <dbReference type="EMBL" id="MBB5037935.1"/>
    </source>
</evidence>
<reference evidence="2 3" key="1">
    <citation type="submission" date="2020-08" db="EMBL/GenBank/DDBJ databases">
        <title>Genomic Encyclopedia of Type Strains, Phase IV (KMG-IV): sequencing the most valuable type-strain genomes for metagenomic binning, comparative biology and taxonomic classification.</title>
        <authorList>
            <person name="Goeker M."/>
        </authorList>
    </citation>
    <scope>NUCLEOTIDE SEQUENCE [LARGE SCALE GENOMIC DNA]</scope>
    <source>
        <strain evidence="2 3">DSM 12251</strain>
    </source>
</reference>
<evidence type="ECO:0000256" key="1">
    <source>
        <dbReference type="SAM" id="Phobius"/>
    </source>
</evidence>
<feature type="transmembrane region" description="Helical" evidence="1">
    <location>
        <begin position="56"/>
        <end position="77"/>
    </location>
</feature>
<dbReference type="EMBL" id="JACHIF010000004">
    <property type="protein sequence ID" value="MBB5037935.1"/>
    <property type="molecule type" value="Genomic_DNA"/>
</dbReference>
<dbReference type="Gene3D" id="3.40.50.1110">
    <property type="entry name" value="SGNH hydrolase"/>
    <property type="match status" value="1"/>
</dbReference>
<protein>
    <submittedName>
        <fullName evidence="2">Uncharacterized protein</fullName>
    </submittedName>
</protein>
<feature type="transmembrane region" description="Helical" evidence="1">
    <location>
        <begin position="29"/>
        <end position="49"/>
    </location>
</feature>
<organism evidence="2 3">
    <name type="scientific">Prosthecobacter dejongeii</name>
    <dbReference type="NCBI Taxonomy" id="48465"/>
    <lineage>
        <taxon>Bacteria</taxon>
        <taxon>Pseudomonadati</taxon>
        <taxon>Verrucomicrobiota</taxon>
        <taxon>Verrucomicrobiia</taxon>
        <taxon>Verrucomicrobiales</taxon>
        <taxon>Verrucomicrobiaceae</taxon>
        <taxon>Prosthecobacter</taxon>
    </lineage>
</organism>
<accession>A0A7W7YL37</accession>
<gene>
    <name evidence="2" type="ORF">HNQ64_002193</name>
</gene>
<feature type="transmembrane region" description="Helical" evidence="1">
    <location>
        <begin position="83"/>
        <end position="104"/>
    </location>
</feature>
<comment type="caution">
    <text evidence="2">The sequence shown here is derived from an EMBL/GenBank/DDBJ whole genome shotgun (WGS) entry which is preliminary data.</text>
</comment>
<dbReference type="GO" id="GO:0016788">
    <property type="term" value="F:hydrolase activity, acting on ester bonds"/>
    <property type="evidence" value="ECO:0007669"/>
    <property type="project" value="UniProtKB-ARBA"/>
</dbReference>
<dbReference type="AlphaFoldDB" id="A0A7W7YL37"/>
<proteinExistence type="predicted"/>
<keyword evidence="3" id="KW-1185">Reference proteome</keyword>
<sequence length="476" mass="52811">MTIPVTPIYSAPRMDQTGSDKIAKHYQRGLPLITGLALAAMGGGLGLILQPSSQSLLFWLGVIAVLGGLIWASLAAWLPQGPVLRFVGWLTGNLIVFTLMLGLAEGGFRLAGVNFNNLTGQTDDPRAHYPLCLRMPDRPLGEIYFTRAGPLTWTGRPLSTFLKINHGTDSAYEDEAEFTAHYDANGFRNPNDQTDWQAVVVGDSFTESGALPYEQIFTTVAAQGSGTSIRNLGVCNTGTLAHLEYLRRFGKGPSTHRAILAFYEGNDILDTEEEQSHLQQYRDSGWRPDRTPRPQTSLIKASYQVAKHLISRTPAIRYQNAWLTTATPEIPITIRGAPMPLDPESFSSAQKALLDDVIHQWAQTCTRLELEPWLLYIPANNRTYHGLVRFTPDAEATLREWQPGTLPTYMQELCTRQNIHFINAYPVLRNSAESGSLVYNRILDTHLNQEGSRLIGELLAKHLSDAKTGSLEKTRP</sequence>
<evidence type="ECO:0000313" key="3">
    <source>
        <dbReference type="Proteomes" id="UP000534294"/>
    </source>
</evidence>
<keyword evidence="1" id="KW-0472">Membrane</keyword>
<dbReference type="InterPro" id="IPR036514">
    <property type="entry name" value="SGNH_hydro_sf"/>
</dbReference>
<name>A0A7W7YL37_9BACT</name>
<dbReference type="SUPFAM" id="SSF52266">
    <property type="entry name" value="SGNH hydrolase"/>
    <property type="match status" value="1"/>
</dbReference>
<keyword evidence="1" id="KW-0812">Transmembrane</keyword>